<evidence type="ECO:0000313" key="2">
    <source>
        <dbReference type="Proteomes" id="UP000830768"/>
    </source>
</evidence>
<dbReference type="Proteomes" id="UP000830768">
    <property type="component" value="Chromosome 4"/>
</dbReference>
<gene>
    <name evidence="1" type="ORF">LCI18_005371</name>
</gene>
<dbReference type="EMBL" id="CP090033">
    <property type="protein sequence ID" value="UPK94436.1"/>
    <property type="molecule type" value="Genomic_DNA"/>
</dbReference>
<sequence length="591" mass="63722">MAARLLALLALAASACGTLVPTGASVQVDDVSYFISPFSQGQACDPVNLNQDLELGGFIPVTVVAQKFSESSLHDLFATWSSRDDVWQPGFLETILLGEFNTSDNFAGAFTQSLLQRPDGRFQTLSAQIPATASITIGVPSRLYFTPSKEKPLAGVRVGVKDIFALAGVKKSNGNRAWYGLYPPANQTATAIQNLIDAGAIIIGLQKLSQFANGEAATADWVDYHAPFNPRGDGYQDTSSSSAGASASIASYEWLDLAIGSDTGGSIRGPAGVQGLFGSRPTRGLVSLDDVMPLSPVLDTAGFLARDPEIWDVANAALYGDNYTSYENRTFRYPRTLYALGLPAKDDSAALMQRKFVSDLAQFLNTSITTLDLEKEWAISGPLPVRAVKLTEFFNYTYAALITKDQAKLVRDPFYKDYAAAHDGRRPFINPVPLARWTWADSQPDSIYDEAVHNKTAFMNWFNKRILPADHDSITCSSGFLVHIDSSGGFSSRNQYLSPPGLPFGFSNAGISIFSEAPDSVFPLGQIPVFSPITSHTEYLPVTIDVIAARGCDGLIARLAKDLVAAGVLKAPETGSGLDGGTILLRRDYRY</sequence>
<organism evidence="1 2">
    <name type="scientific">Fusarium solani subsp. cucurbitae</name>
    <name type="common">Neocosmosporum cucurbitae</name>
    <dbReference type="NCBI Taxonomy" id="2747967"/>
    <lineage>
        <taxon>Eukaryota</taxon>
        <taxon>Fungi</taxon>
        <taxon>Dikarya</taxon>
        <taxon>Ascomycota</taxon>
        <taxon>Pezizomycotina</taxon>
        <taxon>Sordariomycetes</taxon>
        <taxon>Hypocreomycetidae</taxon>
        <taxon>Hypocreales</taxon>
        <taxon>Nectriaceae</taxon>
        <taxon>Fusarium</taxon>
        <taxon>Fusarium solani species complex</taxon>
    </lineage>
</organism>
<protein>
    <submittedName>
        <fullName evidence="1">Uncharacterized protein</fullName>
    </submittedName>
</protein>
<reference evidence="1" key="1">
    <citation type="submission" date="2021-11" db="EMBL/GenBank/DDBJ databases">
        <title>Fusarium solani-melongenae Genome sequencing and assembly.</title>
        <authorList>
            <person name="Xie S."/>
            <person name="Huang L."/>
            <person name="Zhang X."/>
        </authorList>
    </citation>
    <scope>NUCLEOTIDE SEQUENCE</scope>
    <source>
        <strain evidence="1">CRI 24-3</strain>
    </source>
</reference>
<accession>A0ACD3YZS3</accession>
<keyword evidence="2" id="KW-1185">Reference proteome</keyword>
<name>A0ACD3YZS3_FUSSC</name>
<evidence type="ECO:0000313" key="1">
    <source>
        <dbReference type="EMBL" id="UPK94436.1"/>
    </source>
</evidence>
<proteinExistence type="predicted"/>